<dbReference type="Proteomes" id="UP000757435">
    <property type="component" value="Unassembled WGS sequence"/>
</dbReference>
<proteinExistence type="predicted"/>
<accession>A0A951QDT4</accession>
<name>A0A951QDT4_9CYAN</name>
<organism evidence="1 2">
    <name type="scientific">Drouetiella hepatica Uher 2000/2452</name>
    <dbReference type="NCBI Taxonomy" id="904376"/>
    <lineage>
        <taxon>Bacteria</taxon>
        <taxon>Bacillati</taxon>
        <taxon>Cyanobacteriota</taxon>
        <taxon>Cyanophyceae</taxon>
        <taxon>Oculatellales</taxon>
        <taxon>Oculatellaceae</taxon>
        <taxon>Drouetiella</taxon>
    </lineage>
</organism>
<dbReference type="EMBL" id="JAHHHD010000028">
    <property type="protein sequence ID" value="MBW4660992.1"/>
    <property type="molecule type" value="Genomic_DNA"/>
</dbReference>
<protein>
    <submittedName>
        <fullName evidence="1">Uncharacterized protein</fullName>
    </submittedName>
</protein>
<comment type="caution">
    <text evidence="1">The sequence shown here is derived from an EMBL/GenBank/DDBJ whole genome shotgun (WGS) entry which is preliminary data.</text>
</comment>
<reference evidence="1" key="1">
    <citation type="submission" date="2021-05" db="EMBL/GenBank/DDBJ databases">
        <authorList>
            <person name="Pietrasiak N."/>
            <person name="Ward R."/>
            <person name="Stajich J.E."/>
            <person name="Kurbessoian T."/>
        </authorList>
    </citation>
    <scope>NUCLEOTIDE SEQUENCE</scope>
    <source>
        <strain evidence="1">UHER 2000/2452</strain>
    </source>
</reference>
<reference evidence="1" key="2">
    <citation type="journal article" date="2022" name="Microbiol. Resour. Announc.">
        <title>Metagenome Sequencing to Explore Phylogenomics of Terrestrial Cyanobacteria.</title>
        <authorList>
            <person name="Ward R.D."/>
            <person name="Stajich J.E."/>
            <person name="Johansen J.R."/>
            <person name="Huntemann M."/>
            <person name="Clum A."/>
            <person name="Foster B."/>
            <person name="Foster B."/>
            <person name="Roux S."/>
            <person name="Palaniappan K."/>
            <person name="Varghese N."/>
            <person name="Mukherjee S."/>
            <person name="Reddy T.B.K."/>
            <person name="Daum C."/>
            <person name="Copeland A."/>
            <person name="Chen I.A."/>
            <person name="Ivanova N.N."/>
            <person name="Kyrpides N.C."/>
            <person name="Shapiro N."/>
            <person name="Eloe-Fadrosh E.A."/>
            <person name="Pietrasiak N."/>
        </authorList>
    </citation>
    <scope>NUCLEOTIDE SEQUENCE</scope>
    <source>
        <strain evidence="1">UHER 2000/2452</strain>
    </source>
</reference>
<evidence type="ECO:0000313" key="2">
    <source>
        <dbReference type="Proteomes" id="UP000757435"/>
    </source>
</evidence>
<gene>
    <name evidence="1" type="ORF">KME15_20135</name>
</gene>
<sequence>MNLKAVILLPLVAAAGITIFATSLRPQIPNLNIAVPGAAVASAPQPEGQLASPVLTKGEDKSRVAVARDAYLDKAIDTIDSQLANIVCTRKNLYLSQAQEWSRQTGGSTEKWLLDRLDVLKSDRAKNPNAFTGLDGSTDQFTYSKDFSLDALALMTALQEQYRGEVNRGCVTNFATSFQELDKFQREAQTYRALLEQRQQQFTEASGEGNGSNQ</sequence>
<dbReference type="AlphaFoldDB" id="A0A951QDT4"/>
<evidence type="ECO:0000313" key="1">
    <source>
        <dbReference type="EMBL" id="MBW4660992.1"/>
    </source>
</evidence>